<evidence type="ECO:0000313" key="2">
    <source>
        <dbReference type="EMBL" id="KAK8539460.1"/>
    </source>
</evidence>
<evidence type="ECO:0000259" key="1">
    <source>
        <dbReference type="Pfam" id="PF14111"/>
    </source>
</evidence>
<dbReference type="Proteomes" id="UP001472677">
    <property type="component" value="Unassembled WGS sequence"/>
</dbReference>
<gene>
    <name evidence="2" type="ORF">V6N12_043086</name>
</gene>
<comment type="caution">
    <text evidence="2">The sequence shown here is derived from an EMBL/GenBank/DDBJ whole genome shotgun (WGS) entry which is preliminary data.</text>
</comment>
<proteinExistence type="predicted"/>
<name>A0ABR2DI80_9ROSI</name>
<organism evidence="2 3">
    <name type="scientific">Hibiscus sabdariffa</name>
    <name type="common">roselle</name>
    <dbReference type="NCBI Taxonomy" id="183260"/>
    <lineage>
        <taxon>Eukaryota</taxon>
        <taxon>Viridiplantae</taxon>
        <taxon>Streptophyta</taxon>
        <taxon>Embryophyta</taxon>
        <taxon>Tracheophyta</taxon>
        <taxon>Spermatophyta</taxon>
        <taxon>Magnoliopsida</taxon>
        <taxon>eudicotyledons</taxon>
        <taxon>Gunneridae</taxon>
        <taxon>Pentapetalae</taxon>
        <taxon>rosids</taxon>
        <taxon>malvids</taxon>
        <taxon>Malvales</taxon>
        <taxon>Malvaceae</taxon>
        <taxon>Malvoideae</taxon>
        <taxon>Hibiscus</taxon>
    </lineage>
</organism>
<feature type="domain" description="DUF4283" evidence="1">
    <location>
        <begin position="6"/>
        <end position="53"/>
    </location>
</feature>
<reference evidence="2 3" key="1">
    <citation type="journal article" date="2024" name="G3 (Bethesda)">
        <title>Genome assembly of Hibiscus sabdariffa L. provides insights into metabolisms of medicinal natural products.</title>
        <authorList>
            <person name="Kim T."/>
        </authorList>
    </citation>
    <scope>NUCLEOTIDE SEQUENCE [LARGE SCALE GENOMIC DNA]</scope>
    <source>
        <strain evidence="2">TK-2024</strain>
        <tissue evidence="2">Old leaves</tissue>
    </source>
</reference>
<protein>
    <recommendedName>
        <fullName evidence="1">DUF4283 domain-containing protein</fullName>
    </recommendedName>
</protein>
<evidence type="ECO:0000313" key="3">
    <source>
        <dbReference type="Proteomes" id="UP001472677"/>
    </source>
</evidence>
<dbReference type="InterPro" id="IPR025558">
    <property type="entry name" value="DUF4283"/>
</dbReference>
<sequence length="235" mass="25639">MSSHPLQLINIENDFFLVEFSDRGDYQKVLTEGPWSIFDHYITVEPCSIDFNPLQASPSQVMDFRVYPTRNPVFNSNDPMSEPISEYSLQDSRSLVTTPIHPPISPPAFSVVQHVTHPSVPPGPLQAAAKANGKFVVASKIGSNLMGSKKSYILVSKISKSHHANSIVSMQGVLRIEATCSKGTCPTSNYKTISTSSLDRSKHQIVQIAGDSHRLIPIIAIIGANSKVGHEAMAE</sequence>
<dbReference type="EMBL" id="JBBPBM010000026">
    <property type="protein sequence ID" value="KAK8539460.1"/>
    <property type="molecule type" value="Genomic_DNA"/>
</dbReference>
<accession>A0ABR2DI80</accession>
<keyword evidence="3" id="KW-1185">Reference proteome</keyword>
<dbReference type="Pfam" id="PF14111">
    <property type="entry name" value="DUF4283"/>
    <property type="match status" value="1"/>
</dbReference>